<feature type="domain" description="HTH OST-type" evidence="1">
    <location>
        <begin position="180"/>
        <end position="254"/>
    </location>
</feature>
<organism evidence="2 3">
    <name type="scientific">Tabrizicola oligotrophica</name>
    <dbReference type="NCBI Taxonomy" id="2710650"/>
    <lineage>
        <taxon>Bacteria</taxon>
        <taxon>Pseudomonadati</taxon>
        <taxon>Pseudomonadota</taxon>
        <taxon>Alphaproteobacteria</taxon>
        <taxon>Rhodobacterales</taxon>
        <taxon>Paracoccaceae</taxon>
        <taxon>Tabrizicola</taxon>
    </lineage>
</organism>
<protein>
    <submittedName>
        <fullName evidence="2">NYN domain-containing protein</fullName>
    </submittedName>
</protein>
<comment type="caution">
    <text evidence="2">The sequence shown here is derived from an EMBL/GenBank/DDBJ whole genome shotgun (WGS) entry which is preliminary data.</text>
</comment>
<dbReference type="Pfam" id="PF12872">
    <property type="entry name" value="OST-HTH"/>
    <property type="match status" value="1"/>
</dbReference>
<dbReference type="InterPro" id="IPR021139">
    <property type="entry name" value="NYN"/>
</dbReference>
<proteinExistence type="predicted"/>
<accession>A0A6M0QRI9</accession>
<dbReference type="InterPro" id="IPR025605">
    <property type="entry name" value="OST-HTH/LOTUS_dom"/>
</dbReference>
<keyword evidence="3" id="KW-1185">Reference proteome</keyword>
<dbReference type="CDD" id="cd10146">
    <property type="entry name" value="LabA_like_C"/>
    <property type="match status" value="1"/>
</dbReference>
<sequence length="254" mass="27820">MARDGAKLLAVLIDADNVLARHAEAILKEISTIGEPALRRVYGDWSSSRLSGWKSTARDLGLVMHQQSANTTGKNASDIGLVIDAMDILHAGKFDGFVLVSSDSDFTRLASRIREEGLEVVGIGEAKTPESLRKVCNRFILIENILSEAETEPASTPAPRPAVAAAKIEDPSPPPPVKKPMTEAIPLIFKAMKNIDPDAEWYHLGQLGQYMVRADPDFDSRTYGATKLSDLIKGLPKRFEVKKEGNIWMVRDIA</sequence>
<dbReference type="Proteomes" id="UP000477782">
    <property type="component" value="Unassembled WGS sequence"/>
</dbReference>
<dbReference type="PANTHER" id="PTHR35811:SF1">
    <property type="entry name" value="HTH OST-TYPE DOMAIN-CONTAINING PROTEIN"/>
    <property type="match status" value="1"/>
</dbReference>
<dbReference type="AlphaFoldDB" id="A0A6M0QRI9"/>
<dbReference type="CDD" id="cd11297">
    <property type="entry name" value="PIN_LabA-like_N_1"/>
    <property type="match status" value="1"/>
</dbReference>
<dbReference type="InterPro" id="IPR041966">
    <property type="entry name" value="LOTUS-like"/>
</dbReference>
<reference evidence="2 3" key="1">
    <citation type="submission" date="2020-02" db="EMBL/GenBank/DDBJ databases">
        <authorList>
            <person name="Chen W.-M."/>
        </authorList>
    </citation>
    <scope>NUCLEOTIDE SEQUENCE [LARGE SCALE GENOMIC DNA]</scope>
    <source>
        <strain evidence="2 3">KMS-5</strain>
    </source>
</reference>
<dbReference type="PROSITE" id="PS51644">
    <property type="entry name" value="HTH_OST"/>
    <property type="match status" value="1"/>
</dbReference>
<dbReference type="GO" id="GO:0004540">
    <property type="term" value="F:RNA nuclease activity"/>
    <property type="evidence" value="ECO:0007669"/>
    <property type="project" value="InterPro"/>
</dbReference>
<evidence type="ECO:0000259" key="1">
    <source>
        <dbReference type="PROSITE" id="PS51644"/>
    </source>
</evidence>
<evidence type="ECO:0000313" key="3">
    <source>
        <dbReference type="Proteomes" id="UP000477782"/>
    </source>
</evidence>
<dbReference type="Gene3D" id="3.30.420.610">
    <property type="entry name" value="LOTUS domain-like"/>
    <property type="match status" value="1"/>
</dbReference>
<dbReference type="EMBL" id="JAAIVJ010000003">
    <property type="protein sequence ID" value="NEY90048.1"/>
    <property type="molecule type" value="Genomic_DNA"/>
</dbReference>
<dbReference type="RefSeq" id="WP_164624111.1">
    <property type="nucleotide sequence ID" value="NZ_JAAIVJ010000003.1"/>
</dbReference>
<dbReference type="PANTHER" id="PTHR35811">
    <property type="entry name" value="SLR1870 PROTEIN"/>
    <property type="match status" value="1"/>
</dbReference>
<gene>
    <name evidence="2" type="ORF">G4Z14_07020</name>
</gene>
<dbReference type="Gene3D" id="3.40.50.1010">
    <property type="entry name" value="5'-nuclease"/>
    <property type="match status" value="1"/>
</dbReference>
<dbReference type="Pfam" id="PF01936">
    <property type="entry name" value="NYN"/>
    <property type="match status" value="1"/>
</dbReference>
<name>A0A6M0QRI9_9RHOB</name>
<evidence type="ECO:0000313" key="2">
    <source>
        <dbReference type="EMBL" id="NEY90048.1"/>
    </source>
</evidence>